<feature type="region of interest" description="Disordered" evidence="1">
    <location>
        <begin position="346"/>
        <end position="390"/>
    </location>
</feature>
<dbReference type="AlphaFoldDB" id="A0AAV2R233"/>
<feature type="region of interest" description="Disordered" evidence="1">
    <location>
        <begin position="318"/>
        <end position="337"/>
    </location>
</feature>
<feature type="non-terminal residue" evidence="3">
    <location>
        <position position="1"/>
    </location>
</feature>
<protein>
    <submittedName>
        <fullName evidence="3">Uncharacterized protein</fullName>
    </submittedName>
</protein>
<feature type="compositionally biased region" description="Polar residues" evidence="1">
    <location>
        <begin position="174"/>
        <end position="187"/>
    </location>
</feature>
<name>A0AAV2R233_MEGNR</name>
<feature type="region of interest" description="Disordered" evidence="1">
    <location>
        <begin position="705"/>
        <end position="779"/>
    </location>
</feature>
<feature type="chain" id="PRO_5043573256" evidence="2">
    <location>
        <begin position="21"/>
        <end position="821"/>
    </location>
</feature>
<feature type="region of interest" description="Disordered" evidence="1">
    <location>
        <begin position="54"/>
        <end position="134"/>
    </location>
</feature>
<gene>
    <name evidence="3" type="ORF">MNOR_LOCUS19006</name>
</gene>
<organism evidence="3 4">
    <name type="scientific">Meganyctiphanes norvegica</name>
    <name type="common">Northern krill</name>
    <name type="synonym">Thysanopoda norvegica</name>
    <dbReference type="NCBI Taxonomy" id="48144"/>
    <lineage>
        <taxon>Eukaryota</taxon>
        <taxon>Metazoa</taxon>
        <taxon>Ecdysozoa</taxon>
        <taxon>Arthropoda</taxon>
        <taxon>Crustacea</taxon>
        <taxon>Multicrustacea</taxon>
        <taxon>Malacostraca</taxon>
        <taxon>Eumalacostraca</taxon>
        <taxon>Eucarida</taxon>
        <taxon>Euphausiacea</taxon>
        <taxon>Euphausiidae</taxon>
        <taxon>Meganyctiphanes</taxon>
    </lineage>
</organism>
<dbReference type="Proteomes" id="UP001497623">
    <property type="component" value="Unassembled WGS sequence"/>
</dbReference>
<feature type="compositionally biased region" description="Basic and acidic residues" evidence="1">
    <location>
        <begin position="102"/>
        <end position="134"/>
    </location>
</feature>
<proteinExistence type="predicted"/>
<feature type="region of interest" description="Disordered" evidence="1">
    <location>
        <begin position="174"/>
        <end position="195"/>
    </location>
</feature>
<feature type="compositionally biased region" description="Basic and acidic residues" evidence="1">
    <location>
        <begin position="318"/>
        <end position="328"/>
    </location>
</feature>
<comment type="caution">
    <text evidence="3">The sequence shown here is derived from an EMBL/GenBank/DDBJ whole genome shotgun (WGS) entry which is preliminary data.</text>
</comment>
<evidence type="ECO:0000256" key="2">
    <source>
        <dbReference type="SAM" id="SignalP"/>
    </source>
</evidence>
<feature type="signal peptide" evidence="2">
    <location>
        <begin position="1"/>
        <end position="20"/>
    </location>
</feature>
<feature type="compositionally biased region" description="Acidic residues" evidence="1">
    <location>
        <begin position="81"/>
        <end position="90"/>
    </location>
</feature>
<evidence type="ECO:0000313" key="4">
    <source>
        <dbReference type="Proteomes" id="UP001497623"/>
    </source>
</evidence>
<feature type="compositionally biased region" description="Polar residues" evidence="1">
    <location>
        <begin position="92"/>
        <end position="101"/>
    </location>
</feature>
<evidence type="ECO:0000256" key="1">
    <source>
        <dbReference type="SAM" id="MobiDB-lite"/>
    </source>
</evidence>
<evidence type="ECO:0000313" key="3">
    <source>
        <dbReference type="EMBL" id="CAL4108931.1"/>
    </source>
</evidence>
<sequence>KASDWRVAAMVASIAVICLGHPEGGGVIDRGLETSADVGQILTNDAGRRRCNKEFQGSSKAELPTAEESSHNSHLGGSQATEEDSTDEELSNGFTVSLESGSQRREGIENEYPAIKKDKAHLGENGGVRREGIESEHYAIKKDEVHDRKVNDVDTSFGVGSKTGVNIVGLPTAGESSQNINHGGNQVSEKDSTDERLSNGFTITLESGSQRREGIESEYSAIKKDEDHSRIENDVDTSFGERSSTGVNLDGNEDLIGAISAPGDSGLYVEHGDNIGEGGFNFGYTTPAFGSSHKGGAVGIGSVALSGGYVSPRTVEKYNEPGNRHDGGGRIGDIYGGSPRTVDTFSEADNRHDGAGRIGDIYGGSPRTAETYSKTGNRHDGAGRIGDSYGGSVKRRGSMATANIHFNLGAPLHRRGGSSGANGVIAVAHRGGIGGIAYGGDGDSNIHVGGNGVLADVSGSSRFGGGYNNHDVHRNGGSSGVNGVSAVAHKGDFGGIAYDGDSSIHVGDNGVIADVSGISSFGGGYYNQDDVHRNGGSSGVNGVSAVAHKGSVGGIAHDGDSDSSIYVGGYDVIADVRFDGGYTNQGDVVGIVPGHNNYVGDRVTEDFGDGEVNIGELNVEDRYDGKGDAGLNGIDIVRGDGVVGYSVPGSEHSGGRDDGDFNGHIEDVHSVGTDTGEYIPVEGNGVLVGGGVGGVYLNTPSYNGAAGEGGVPEDDYNTQEESGSGMPEVQYNTQAESGGGISSGGYSDTEVKGDDTSGGIYSPPAVGGESGSGGTYRSVNSFEGIRKRQAASIVRPGILQAEYIAPDSNDGIEREEGIGGY</sequence>
<accession>A0AAV2R233</accession>
<dbReference type="EMBL" id="CAXKWB010013883">
    <property type="protein sequence ID" value="CAL4108931.1"/>
    <property type="molecule type" value="Genomic_DNA"/>
</dbReference>
<reference evidence="3 4" key="1">
    <citation type="submission" date="2024-05" db="EMBL/GenBank/DDBJ databases">
        <authorList>
            <person name="Wallberg A."/>
        </authorList>
    </citation>
    <scope>NUCLEOTIDE SEQUENCE [LARGE SCALE GENOMIC DNA]</scope>
</reference>
<keyword evidence="4" id="KW-1185">Reference proteome</keyword>
<keyword evidence="2" id="KW-0732">Signal</keyword>